<comment type="caution">
    <text evidence="2">The sequence shown here is derived from an EMBL/GenBank/DDBJ whole genome shotgun (WGS) entry which is preliminary data.</text>
</comment>
<organism evidence="2 3">
    <name type="scientific">Nocardia veterana</name>
    <dbReference type="NCBI Taxonomy" id="132249"/>
    <lineage>
        <taxon>Bacteria</taxon>
        <taxon>Bacillati</taxon>
        <taxon>Actinomycetota</taxon>
        <taxon>Actinomycetes</taxon>
        <taxon>Mycobacteriales</taxon>
        <taxon>Nocardiaceae</taxon>
        <taxon>Nocardia</taxon>
    </lineage>
</organism>
<dbReference type="Proteomes" id="UP000523447">
    <property type="component" value="Unassembled WGS sequence"/>
</dbReference>
<protein>
    <submittedName>
        <fullName evidence="2">Uncharacterized protein</fullName>
    </submittedName>
</protein>
<accession>A0A7X6RGS9</accession>
<evidence type="ECO:0000256" key="1">
    <source>
        <dbReference type="SAM" id="MobiDB-lite"/>
    </source>
</evidence>
<feature type="region of interest" description="Disordered" evidence="1">
    <location>
        <begin position="25"/>
        <end position="45"/>
    </location>
</feature>
<gene>
    <name evidence="2" type="ORF">HGA07_07385</name>
</gene>
<evidence type="ECO:0000313" key="2">
    <source>
        <dbReference type="EMBL" id="NKY85447.1"/>
    </source>
</evidence>
<feature type="compositionally biased region" description="Low complexity" evidence="1">
    <location>
        <begin position="28"/>
        <end position="45"/>
    </location>
</feature>
<dbReference type="AlphaFoldDB" id="A0A7X6RGS9"/>
<name>A0A7X6RGS9_9NOCA</name>
<evidence type="ECO:0000313" key="3">
    <source>
        <dbReference type="Proteomes" id="UP000523447"/>
    </source>
</evidence>
<keyword evidence="3" id="KW-1185">Reference proteome</keyword>
<dbReference type="EMBL" id="JAAXPE010000005">
    <property type="protein sequence ID" value="NKY85447.1"/>
    <property type="molecule type" value="Genomic_DNA"/>
</dbReference>
<dbReference type="RefSeq" id="WP_157171593.1">
    <property type="nucleotide sequence ID" value="NZ_CAWPHS010000045.1"/>
</dbReference>
<proteinExistence type="predicted"/>
<sequence length="45" mass="5090">MSDKREAARCADRVRVFRTASSTVSDNRGAARYARRMSSSRPEAR</sequence>
<reference evidence="2 3" key="1">
    <citation type="submission" date="2020-04" db="EMBL/GenBank/DDBJ databases">
        <title>MicrobeNet Type strains.</title>
        <authorList>
            <person name="Nicholson A.C."/>
        </authorList>
    </citation>
    <scope>NUCLEOTIDE SEQUENCE [LARGE SCALE GENOMIC DNA]</scope>
    <source>
        <strain evidence="2 3">DSM 44445</strain>
    </source>
</reference>